<dbReference type="PANTHER" id="PTHR31632">
    <property type="entry name" value="IRON TRANSPORTER FTH1"/>
    <property type="match status" value="1"/>
</dbReference>
<dbReference type="PANTHER" id="PTHR31632:SF2">
    <property type="entry name" value="PLASMA MEMBRANE IRON PERMEASE"/>
    <property type="match status" value="1"/>
</dbReference>
<dbReference type="GO" id="GO:0015093">
    <property type="term" value="F:ferrous iron transmembrane transporter activity"/>
    <property type="evidence" value="ECO:0007669"/>
    <property type="project" value="TreeGrafter"/>
</dbReference>
<feature type="transmembrane region" description="Helical" evidence="7">
    <location>
        <begin position="6"/>
        <end position="32"/>
    </location>
</feature>
<dbReference type="OrthoDB" id="4364at2759"/>
<keyword evidence="6 7" id="KW-0472">Membrane</keyword>
<comment type="similarity">
    <text evidence="2">Belongs to the oxidase-dependent Fe transporter (OFeT) (TC 9.A.10.1) family.</text>
</comment>
<keyword evidence="4 7" id="KW-0812">Transmembrane</keyword>
<evidence type="ECO:0000256" key="5">
    <source>
        <dbReference type="ARBA" id="ARBA00022989"/>
    </source>
</evidence>
<dbReference type="OMA" id="SVWHLDC"/>
<keyword evidence="9" id="KW-1185">Reference proteome</keyword>
<feature type="transmembrane region" description="Helical" evidence="7">
    <location>
        <begin position="151"/>
        <end position="172"/>
    </location>
</feature>
<dbReference type="GeneID" id="63783728"/>
<dbReference type="STRING" id="56484.A0A1Y2FQ27"/>
<dbReference type="EMBL" id="MCFI01000003">
    <property type="protein sequence ID" value="ORY86093.1"/>
    <property type="molecule type" value="Genomic_DNA"/>
</dbReference>
<evidence type="ECO:0000256" key="3">
    <source>
        <dbReference type="ARBA" id="ARBA00022496"/>
    </source>
</evidence>
<protein>
    <submittedName>
        <fullName evidence="8">High-affinity iron transporter FtrA</fullName>
    </submittedName>
</protein>
<dbReference type="RefSeq" id="XP_040727275.1">
    <property type="nucleotide sequence ID" value="XM_040867129.1"/>
</dbReference>
<comment type="caution">
    <text evidence="8">The sequence shown here is derived from an EMBL/GenBank/DDBJ whole genome shotgun (WGS) entry which is preliminary data.</text>
</comment>
<feature type="transmembrane region" description="Helical" evidence="7">
    <location>
        <begin position="58"/>
        <end position="82"/>
    </location>
</feature>
<keyword evidence="5 7" id="KW-1133">Transmembrane helix</keyword>
<keyword evidence="3" id="KW-0408">Iron</keyword>
<proteinExistence type="inferred from homology"/>
<comment type="subcellular location">
    <subcellularLocation>
        <location evidence="1">Membrane</location>
        <topology evidence="1">Multi-pass membrane protein</topology>
    </subcellularLocation>
</comment>
<feature type="transmembrane region" description="Helical" evidence="7">
    <location>
        <begin position="184"/>
        <end position="203"/>
    </location>
</feature>
<reference evidence="8 9" key="1">
    <citation type="submission" date="2016-07" db="EMBL/GenBank/DDBJ databases">
        <title>Pervasive Adenine N6-methylation of Active Genes in Fungi.</title>
        <authorList>
            <consortium name="DOE Joint Genome Institute"/>
            <person name="Mondo S.J."/>
            <person name="Dannebaum R.O."/>
            <person name="Kuo R.C."/>
            <person name="Labutti K."/>
            <person name="Haridas S."/>
            <person name="Kuo A."/>
            <person name="Salamov A."/>
            <person name="Ahrendt S.R."/>
            <person name="Lipzen A."/>
            <person name="Sullivan W."/>
            <person name="Andreopoulos W.B."/>
            <person name="Clum A."/>
            <person name="Lindquist E."/>
            <person name="Daum C."/>
            <person name="Ramamoorthy G.K."/>
            <person name="Gryganskyi A."/>
            <person name="Culley D."/>
            <person name="Magnuson J.K."/>
            <person name="James T.Y."/>
            <person name="O'Malley M.A."/>
            <person name="Stajich J.E."/>
            <person name="Spatafora J.W."/>
            <person name="Visel A."/>
            <person name="Grigoriev I.V."/>
        </authorList>
    </citation>
    <scope>NUCLEOTIDE SEQUENCE [LARGE SCALE GENOMIC DNA]</scope>
    <source>
        <strain evidence="8 9">12-1054</strain>
    </source>
</reference>
<dbReference type="Pfam" id="PF03239">
    <property type="entry name" value="FTR1"/>
    <property type="match status" value="1"/>
</dbReference>
<dbReference type="Proteomes" id="UP000193685">
    <property type="component" value="Unassembled WGS sequence"/>
</dbReference>
<dbReference type="AlphaFoldDB" id="A0A1Y2FQ27"/>
<evidence type="ECO:0000256" key="1">
    <source>
        <dbReference type="ARBA" id="ARBA00004141"/>
    </source>
</evidence>
<evidence type="ECO:0000256" key="4">
    <source>
        <dbReference type="ARBA" id="ARBA00022692"/>
    </source>
</evidence>
<sequence>MAQDFFSVPIFFIIFRECLEASIIVSILLAFIDRTATLPGVDTVVQSAQLKKRLVRQVWVGAALGLLLCLIIGGGFLGAFYSLKNDIWAKSENIWEGVFCLIASIFISIMGVAMLKVNKLKAKWTTKLAAMYEEKSNETGRSGFKKFTIKYAMAWLPFITVLREGLEAVIFVGGVGLSTPAKSVPIPVITGLLAGFLVGFALYRSNRFLKIEYFLIASTWLLYLVAAGLFSRSITFFEMNQWNNLTGGDAAENGAGPGSYNIRHTIWHVNFGNPELKDPNNGGWQVFNSIFGWTNTGFYSSVIGYIFYWVTVTVVLVYMRFAE</sequence>
<accession>A0A1Y2FQ27</accession>
<evidence type="ECO:0000256" key="2">
    <source>
        <dbReference type="ARBA" id="ARBA00008333"/>
    </source>
</evidence>
<keyword evidence="3" id="KW-0813">Transport</keyword>
<name>A0A1Y2FQ27_PROLT</name>
<keyword evidence="3" id="KW-0410">Iron transport</keyword>
<evidence type="ECO:0000313" key="8">
    <source>
        <dbReference type="EMBL" id="ORY86093.1"/>
    </source>
</evidence>
<evidence type="ECO:0000256" key="7">
    <source>
        <dbReference type="SAM" id="Phobius"/>
    </source>
</evidence>
<gene>
    <name evidence="8" type="ORF">BCR37DRAFT_334124</name>
</gene>
<feature type="transmembrane region" description="Helical" evidence="7">
    <location>
        <begin position="94"/>
        <end position="115"/>
    </location>
</feature>
<dbReference type="GO" id="GO:0033573">
    <property type="term" value="C:high-affinity iron permease complex"/>
    <property type="evidence" value="ECO:0007669"/>
    <property type="project" value="InterPro"/>
</dbReference>
<feature type="transmembrane region" description="Helical" evidence="7">
    <location>
        <begin position="215"/>
        <end position="237"/>
    </location>
</feature>
<keyword evidence="3" id="KW-0406">Ion transport</keyword>
<evidence type="ECO:0000256" key="6">
    <source>
        <dbReference type="ARBA" id="ARBA00023136"/>
    </source>
</evidence>
<organism evidence="8 9">
    <name type="scientific">Protomyces lactucae-debilis</name>
    <dbReference type="NCBI Taxonomy" id="2754530"/>
    <lineage>
        <taxon>Eukaryota</taxon>
        <taxon>Fungi</taxon>
        <taxon>Dikarya</taxon>
        <taxon>Ascomycota</taxon>
        <taxon>Taphrinomycotina</taxon>
        <taxon>Taphrinomycetes</taxon>
        <taxon>Taphrinales</taxon>
        <taxon>Protomycetaceae</taxon>
        <taxon>Protomyces</taxon>
    </lineage>
</organism>
<dbReference type="InterPro" id="IPR004923">
    <property type="entry name" value="FTR1/Fip1/EfeU"/>
</dbReference>
<evidence type="ECO:0000313" key="9">
    <source>
        <dbReference type="Proteomes" id="UP000193685"/>
    </source>
</evidence>
<feature type="transmembrane region" description="Helical" evidence="7">
    <location>
        <begin position="298"/>
        <end position="319"/>
    </location>
</feature>
<feature type="non-terminal residue" evidence="8">
    <location>
        <position position="323"/>
    </location>
</feature>